<dbReference type="STRING" id="47427.A0A2H3CH66"/>
<dbReference type="AlphaFoldDB" id="A0A2H3CH66"/>
<proteinExistence type="predicted"/>
<gene>
    <name evidence="2" type="ORF">ARMGADRAFT_1090448</name>
</gene>
<dbReference type="EMBL" id="KZ293718">
    <property type="protein sequence ID" value="PBK82411.1"/>
    <property type="molecule type" value="Genomic_DNA"/>
</dbReference>
<dbReference type="OMA" id="ILEDEYC"/>
<evidence type="ECO:0000313" key="3">
    <source>
        <dbReference type="Proteomes" id="UP000217790"/>
    </source>
</evidence>
<evidence type="ECO:0000256" key="1">
    <source>
        <dbReference type="SAM" id="MobiDB-lite"/>
    </source>
</evidence>
<protein>
    <submittedName>
        <fullName evidence="2">Uncharacterized protein</fullName>
    </submittedName>
</protein>
<feature type="compositionally biased region" description="Gly residues" evidence="1">
    <location>
        <begin position="368"/>
        <end position="392"/>
    </location>
</feature>
<reference evidence="3" key="1">
    <citation type="journal article" date="2017" name="Nat. Ecol. Evol.">
        <title>Genome expansion and lineage-specific genetic innovations in the forest pathogenic fungi Armillaria.</title>
        <authorList>
            <person name="Sipos G."/>
            <person name="Prasanna A.N."/>
            <person name="Walter M.C."/>
            <person name="O'Connor E."/>
            <person name="Balint B."/>
            <person name="Krizsan K."/>
            <person name="Kiss B."/>
            <person name="Hess J."/>
            <person name="Varga T."/>
            <person name="Slot J."/>
            <person name="Riley R."/>
            <person name="Boka B."/>
            <person name="Rigling D."/>
            <person name="Barry K."/>
            <person name="Lee J."/>
            <person name="Mihaltcheva S."/>
            <person name="LaButti K."/>
            <person name="Lipzen A."/>
            <person name="Waldron R."/>
            <person name="Moloney N.M."/>
            <person name="Sperisen C."/>
            <person name="Kredics L."/>
            <person name="Vagvoelgyi C."/>
            <person name="Patrignani A."/>
            <person name="Fitzpatrick D."/>
            <person name="Nagy I."/>
            <person name="Doyle S."/>
            <person name="Anderson J.B."/>
            <person name="Grigoriev I.V."/>
            <person name="Gueldener U."/>
            <person name="Muensterkoetter M."/>
            <person name="Nagy L.G."/>
        </authorList>
    </citation>
    <scope>NUCLEOTIDE SEQUENCE [LARGE SCALE GENOMIC DNA]</scope>
    <source>
        <strain evidence="3">Ar21-2</strain>
    </source>
</reference>
<sequence>MQTKLTVQYDYPNIEDTIDSDDENAVHTILMSNSSMRPEIIHAPATPPMPSDDIPAGNLAFTLPPAGGFPEVQDGLSHPKCLLYAVNPSFPGDQITQITNALTSAIQGITGNENICLSPPILTHGPAKSERKIQPGVEPFLFCLSNITPGQRDRLVSQQCWSTDIITFFIIPFTPKPLTYLTTIHKLTHPNTEAGARGVSGVVKMAIRNSPEAMAFITANRDAISSSLSPEQAVAMIVNSVTVRKMDLIVAGGHKERTWAIYATSPTEMFNTYLTWRNLIGTLSFDADLATHGEGIHYPKELRCTLCYGIDHPTPLCPYPLTTGWRGPVPHAVGRKNAAPTIDFDALQVLDIHRTPACETRSDRGRGTRGGGRGYRGSRGLRGGRGLNYGPY</sequence>
<name>A0A2H3CH66_ARMGA</name>
<keyword evidence="3" id="KW-1185">Reference proteome</keyword>
<accession>A0A2H3CH66</accession>
<organism evidence="2 3">
    <name type="scientific">Armillaria gallica</name>
    <name type="common">Bulbous honey fungus</name>
    <name type="synonym">Armillaria bulbosa</name>
    <dbReference type="NCBI Taxonomy" id="47427"/>
    <lineage>
        <taxon>Eukaryota</taxon>
        <taxon>Fungi</taxon>
        <taxon>Dikarya</taxon>
        <taxon>Basidiomycota</taxon>
        <taxon>Agaricomycotina</taxon>
        <taxon>Agaricomycetes</taxon>
        <taxon>Agaricomycetidae</taxon>
        <taxon>Agaricales</taxon>
        <taxon>Marasmiineae</taxon>
        <taxon>Physalacriaceae</taxon>
        <taxon>Armillaria</taxon>
    </lineage>
</organism>
<feature type="region of interest" description="Disordered" evidence="1">
    <location>
        <begin position="358"/>
        <end position="392"/>
    </location>
</feature>
<evidence type="ECO:0000313" key="2">
    <source>
        <dbReference type="EMBL" id="PBK82411.1"/>
    </source>
</evidence>
<dbReference type="Proteomes" id="UP000217790">
    <property type="component" value="Unassembled WGS sequence"/>
</dbReference>
<dbReference type="InParanoid" id="A0A2H3CH66"/>